<keyword evidence="4" id="KW-1185">Reference proteome</keyword>
<sequence>MKLLLLIFVVCFAAALTASVDKPKRDILPGDPRYGTEHDHHHEHENEVQPQQLYGPPSHTPGKPLGTDFFATSDVDKTSSILVPSTSYGIPDTTQIFTNFLGSVDDKNSAIKTTVQEHPKFDTVQVQKTPEQSAVVHKHVETTPQVKTTTSHLPTETQDVSSLISAFNTFPNYASYSSYNNIPVKTVDHHLHVQVPQPYQVPVTKHVAVPVPVPHTVEVPKPYYVRVPQPIQVPVDRLYPVEVPRPVPYPVHHYVKTSVPVVHPIAHVTVDTKANPVQTFFDNSQFQNILGNLPTFSNPLNNFQNPFENFEFPSLPFIPSSISSSIPFLPQPTVPSSTNSDSVTVDNAALKVESIKVKPIVQPSKQAYKPSTACAGCIVSSTTNNKQEYVQPIDSNGGYVY</sequence>
<dbReference type="PANTHER" id="PTHR47771">
    <property type="entry name" value="LD27203P-RELATED"/>
    <property type="match status" value="1"/>
</dbReference>
<reference evidence="4" key="1">
    <citation type="journal article" date="2011" name="PLoS Genet.">
        <title>The genome sequence of the leaf-cutter ant Atta cephalotes reveals insights into its obligate symbiotic lifestyle.</title>
        <authorList>
            <person name="Suen G."/>
            <person name="Teiling C."/>
            <person name="Li L."/>
            <person name="Holt C."/>
            <person name="Abouheif E."/>
            <person name="Bornberg-Bauer E."/>
            <person name="Bouffard P."/>
            <person name="Caldera E.J."/>
            <person name="Cash E."/>
            <person name="Cavanaugh A."/>
            <person name="Denas O."/>
            <person name="Elhaik E."/>
            <person name="Fave M.J."/>
            <person name="Gadau J."/>
            <person name="Gibson J.D."/>
            <person name="Graur D."/>
            <person name="Grubbs K.J."/>
            <person name="Hagen D.E."/>
            <person name="Harkins T.T."/>
            <person name="Helmkampf M."/>
            <person name="Hu H."/>
            <person name="Johnson B.R."/>
            <person name="Kim J."/>
            <person name="Marsh S.E."/>
            <person name="Moeller J.A."/>
            <person name="Munoz-Torres M.C."/>
            <person name="Murphy M.C."/>
            <person name="Naughton M.C."/>
            <person name="Nigam S."/>
            <person name="Overson R."/>
            <person name="Rajakumar R."/>
            <person name="Reese J.T."/>
            <person name="Scott J.J."/>
            <person name="Smith C.R."/>
            <person name="Tao S."/>
            <person name="Tsutsui N.D."/>
            <person name="Viljakainen L."/>
            <person name="Wissler L."/>
            <person name="Yandell M.D."/>
            <person name="Zimmer F."/>
            <person name="Taylor J."/>
            <person name="Slater S.C."/>
            <person name="Clifton S.W."/>
            <person name="Warren W.C."/>
            <person name="Elsik C.G."/>
            <person name="Smith C.D."/>
            <person name="Weinstock G.M."/>
            <person name="Gerardo N.M."/>
            <person name="Currie C.R."/>
        </authorList>
    </citation>
    <scope>NUCLEOTIDE SEQUENCE [LARGE SCALE GENOMIC DNA]</scope>
</reference>
<accession>A0A158NZX8</accession>
<dbReference type="EMBL" id="ADTU01005092">
    <property type="status" value="NOT_ANNOTATED_CDS"/>
    <property type="molecule type" value="Genomic_DNA"/>
</dbReference>
<dbReference type="OrthoDB" id="7554863at2759"/>
<evidence type="ECO:0000256" key="1">
    <source>
        <dbReference type="SAM" id="MobiDB-lite"/>
    </source>
</evidence>
<dbReference type="PANTHER" id="PTHR47771:SF3">
    <property type="entry name" value="LD27203P"/>
    <property type="match status" value="1"/>
</dbReference>
<keyword evidence="2" id="KW-0732">Signal</keyword>
<dbReference type="InParanoid" id="A0A158NZX8"/>
<feature type="region of interest" description="Disordered" evidence="1">
    <location>
        <begin position="24"/>
        <end position="69"/>
    </location>
</feature>
<organism evidence="3 4">
    <name type="scientific">Atta cephalotes</name>
    <name type="common">Leafcutter ant</name>
    <dbReference type="NCBI Taxonomy" id="12957"/>
    <lineage>
        <taxon>Eukaryota</taxon>
        <taxon>Metazoa</taxon>
        <taxon>Ecdysozoa</taxon>
        <taxon>Arthropoda</taxon>
        <taxon>Hexapoda</taxon>
        <taxon>Insecta</taxon>
        <taxon>Pterygota</taxon>
        <taxon>Neoptera</taxon>
        <taxon>Endopterygota</taxon>
        <taxon>Hymenoptera</taxon>
        <taxon>Apocrita</taxon>
        <taxon>Aculeata</taxon>
        <taxon>Formicoidea</taxon>
        <taxon>Formicidae</taxon>
        <taxon>Myrmicinae</taxon>
        <taxon>Atta</taxon>
    </lineage>
</organism>
<evidence type="ECO:0008006" key="5">
    <source>
        <dbReference type="Google" id="ProtNLM"/>
    </source>
</evidence>
<dbReference type="EnsemblMetazoa" id="XM_012207696.1">
    <property type="protein sequence ID" value="XP_012063086.1"/>
    <property type="gene ID" value="LOC105626396"/>
</dbReference>
<feature type="compositionally biased region" description="Basic and acidic residues" evidence="1">
    <location>
        <begin position="24"/>
        <end position="47"/>
    </location>
</feature>
<proteinExistence type="predicted"/>
<name>A0A158NZX8_ATTCE</name>
<protein>
    <recommendedName>
        <fullName evidence="5">DUF4794 domain-containing protein</fullName>
    </recommendedName>
</protein>
<evidence type="ECO:0000313" key="3">
    <source>
        <dbReference type="EnsemblMetazoa" id="XP_012063086.1"/>
    </source>
</evidence>
<dbReference type="KEGG" id="acep:105626396"/>
<evidence type="ECO:0000313" key="4">
    <source>
        <dbReference type="Proteomes" id="UP000005205"/>
    </source>
</evidence>
<gene>
    <name evidence="3" type="primary">105626396</name>
</gene>
<evidence type="ECO:0000256" key="2">
    <source>
        <dbReference type="SAM" id="SignalP"/>
    </source>
</evidence>
<feature type="signal peptide" evidence="2">
    <location>
        <begin position="1"/>
        <end position="19"/>
    </location>
</feature>
<dbReference type="AlphaFoldDB" id="A0A158NZX8"/>
<dbReference type="Proteomes" id="UP000005205">
    <property type="component" value="Unassembled WGS sequence"/>
</dbReference>
<feature type="chain" id="PRO_5007629800" description="DUF4794 domain-containing protein" evidence="2">
    <location>
        <begin position="20"/>
        <end position="401"/>
    </location>
</feature>
<reference evidence="3" key="2">
    <citation type="submission" date="2016-04" db="UniProtKB">
        <authorList>
            <consortium name="EnsemblMetazoa"/>
        </authorList>
    </citation>
    <scope>IDENTIFICATION</scope>
</reference>